<evidence type="ECO:0000313" key="1">
    <source>
        <dbReference type="EMBL" id="GCB93260.1"/>
    </source>
</evidence>
<dbReference type="Proteomes" id="UP000288351">
    <property type="component" value="Unassembled WGS sequence"/>
</dbReference>
<organism evidence="1 2">
    <name type="scientific">Streptomyces noursei</name>
    <name type="common">Streptomyces albulus</name>
    <dbReference type="NCBI Taxonomy" id="1971"/>
    <lineage>
        <taxon>Bacteria</taxon>
        <taxon>Bacillati</taxon>
        <taxon>Actinomycetota</taxon>
        <taxon>Actinomycetes</taxon>
        <taxon>Kitasatosporales</taxon>
        <taxon>Streptomycetaceae</taxon>
        <taxon>Streptomyces</taxon>
    </lineage>
</organism>
<dbReference type="RefSeq" id="WP_016571395.1">
    <property type="nucleotide sequence ID" value="NZ_BHXC01000007.1"/>
</dbReference>
<evidence type="ECO:0000313" key="2">
    <source>
        <dbReference type="Proteomes" id="UP000288351"/>
    </source>
</evidence>
<sequence>MSPKLHALVMAALGAALVLVALLAWRPLVRHRGWPRVPTLLFLVTYGLCVGITLPDQIAPGVLGRLHACVVEGGAGVRTLGAGAGHQWVNVLLWIPPALCGVLATRRALLVPLGISATWAAVELLQTLDPVRDCQPADWAHNTLGAALGALAGWLVLRAGRRRAPAH</sequence>
<name>A0A059W708_STRNR</name>
<accession>A0A059W708</accession>
<proteinExistence type="predicted"/>
<dbReference type="STRING" id="68570.DC74_5109"/>
<comment type="caution">
    <text evidence="1">The sequence shown here is derived from an EMBL/GenBank/DDBJ whole genome shotgun (WGS) entry which is preliminary data.</text>
</comment>
<protein>
    <submittedName>
        <fullName evidence="1">Uncharacterized protein</fullName>
    </submittedName>
</protein>
<dbReference type="AlphaFoldDB" id="A0A059W708"/>
<gene>
    <name evidence="1" type="ORF">SALB_06041</name>
</gene>
<reference evidence="1 2" key="1">
    <citation type="journal article" date="2019" name="Microbiol. Resour. Announc.">
        <title>Draft Genome Sequence of the Most Traditional epsilon-Poly-l-Lysine Producer, Streptomyces albulus NBRC14147.</title>
        <authorList>
            <person name="Yamanaka K."/>
            <person name="Hamano Y."/>
        </authorList>
    </citation>
    <scope>NUCLEOTIDE SEQUENCE [LARGE SCALE GENOMIC DNA]</scope>
    <source>
        <strain evidence="1 2">NBRC 14147</strain>
    </source>
</reference>
<dbReference type="EMBL" id="BHXC01000007">
    <property type="protein sequence ID" value="GCB93260.1"/>
    <property type="molecule type" value="Genomic_DNA"/>
</dbReference>